<gene>
    <name evidence="1" type="ORF">BOLC8T47657H</name>
</gene>
<reference evidence="1" key="1">
    <citation type="submission" date="2018-11" db="EMBL/GenBank/DDBJ databases">
        <authorList>
            <consortium name="Genoscope - CEA"/>
            <person name="William W."/>
        </authorList>
    </citation>
    <scope>NUCLEOTIDE SEQUENCE</scope>
</reference>
<dbReference type="AlphaFoldDB" id="A0A3P6FNE4"/>
<name>A0A3P6FNE4_BRAOL</name>
<dbReference type="EMBL" id="LR031879">
    <property type="protein sequence ID" value="VDD54428.1"/>
    <property type="molecule type" value="Genomic_DNA"/>
</dbReference>
<evidence type="ECO:0000313" key="1">
    <source>
        <dbReference type="EMBL" id="VDD54428.1"/>
    </source>
</evidence>
<evidence type="ECO:0008006" key="2">
    <source>
        <dbReference type="Google" id="ProtNLM"/>
    </source>
</evidence>
<dbReference type="PANTHER" id="PTHR45786">
    <property type="entry name" value="DNA BINDING PROTEIN-LIKE"/>
    <property type="match status" value="1"/>
</dbReference>
<sequence>MLQSGKKKVEANDKWEILSCPSCHALVWAAEAVGGHSSRGEKQFTICCQQGRVRLPPVREAPSPLRELLESKKFRPHIRVANSLLAFISMGAEVDHSVTGTQGPFTFQVHGQIIHRIGSLLPEDGAPSEYLQLYIFDTDNELENRKRALTQGSSSLAFDDSVIIQLIDMMDKHNHLAKTFRHDRDSVTYEAERPPILFQYRRRGKGLV</sequence>
<proteinExistence type="predicted"/>
<protein>
    <recommendedName>
        <fullName evidence="2">Helitron helicase-like domain-containing protein</fullName>
    </recommendedName>
</protein>
<organism evidence="1">
    <name type="scientific">Brassica oleracea</name>
    <name type="common">Wild cabbage</name>
    <dbReference type="NCBI Taxonomy" id="3712"/>
    <lineage>
        <taxon>Eukaryota</taxon>
        <taxon>Viridiplantae</taxon>
        <taxon>Streptophyta</taxon>
        <taxon>Embryophyta</taxon>
        <taxon>Tracheophyta</taxon>
        <taxon>Spermatophyta</taxon>
        <taxon>Magnoliopsida</taxon>
        <taxon>eudicotyledons</taxon>
        <taxon>Gunneridae</taxon>
        <taxon>Pentapetalae</taxon>
        <taxon>rosids</taxon>
        <taxon>malvids</taxon>
        <taxon>Brassicales</taxon>
        <taxon>Brassicaceae</taxon>
        <taxon>Brassiceae</taxon>
        <taxon>Brassica</taxon>
    </lineage>
</organism>
<accession>A0A3P6FNE4</accession>
<dbReference type="PANTHER" id="PTHR45786:SF74">
    <property type="entry name" value="ATP-DEPENDENT DNA HELICASE"/>
    <property type="match status" value="1"/>
</dbReference>